<organism evidence="1">
    <name type="scientific">Medicago truncatula</name>
    <name type="common">Barrel medic</name>
    <name type="synonym">Medicago tribuloides</name>
    <dbReference type="NCBI Taxonomy" id="3880"/>
    <lineage>
        <taxon>Eukaryota</taxon>
        <taxon>Viridiplantae</taxon>
        <taxon>Streptophyta</taxon>
        <taxon>Embryophyta</taxon>
        <taxon>Tracheophyta</taxon>
        <taxon>Spermatophyta</taxon>
        <taxon>Magnoliopsida</taxon>
        <taxon>eudicotyledons</taxon>
        <taxon>Gunneridae</taxon>
        <taxon>Pentapetalae</taxon>
        <taxon>rosids</taxon>
        <taxon>fabids</taxon>
        <taxon>Fabales</taxon>
        <taxon>Fabaceae</taxon>
        <taxon>Papilionoideae</taxon>
        <taxon>50 kb inversion clade</taxon>
        <taxon>NPAAA clade</taxon>
        <taxon>Hologalegina</taxon>
        <taxon>IRL clade</taxon>
        <taxon>Trifolieae</taxon>
        <taxon>Medicago</taxon>
    </lineage>
</organism>
<sequence length="49" mass="5442">MTMLMMMMKTTTFLIPTNNLSLLHLPIQKPISCVTCSNLDLSVLISLTS</sequence>
<proteinExistence type="evidence at transcript level"/>
<dbReference type="AlphaFoldDB" id="I3SG00"/>
<evidence type="ECO:0000313" key="1">
    <source>
        <dbReference type="EMBL" id="AFK39192.1"/>
    </source>
</evidence>
<name>I3SG00_MEDTR</name>
<protein>
    <submittedName>
        <fullName evidence="1">Uncharacterized protein</fullName>
    </submittedName>
</protein>
<dbReference type="EMBL" id="BT139397">
    <property type="protein sequence ID" value="AFK39192.1"/>
    <property type="molecule type" value="mRNA"/>
</dbReference>
<reference evidence="1" key="1">
    <citation type="submission" date="2012-05" db="EMBL/GenBank/DDBJ databases">
        <authorList>
            <person name="Krishnakumar V."/>
            <person name="Cheung F."/>
            <person name="Xiao Y."/>
            <person name="Chan A."/>
            <person name="Moskal W.A."/>
            <person name="Town C.D."/>
        </authorList>
    </citation>
    <scope>NUCLEOTIDE SEQUENCE</scope>
</reference>
<accession>I3SG00</accession>